<accession>A0ABQ6IW64</accession>
<dbReference type="Pfam" id="PF00126">
    <property type="entry name" value="HTH_1"/>
    <property type="match status" value="1"/>
</dbReference>
<dbReference type="PANTHER" id="PTHR30346:SF29">
    <property type="entry name" value="LYSR SUBSTRATE-BINDING"/>
    <property type="match status" value="1"/>
</dbReference>
<dbReference type="InterPro" id="IPR036388">
    <property type="entry name" value="WH-like_DNA-bd_sf"/>
</dbReference>
<evidence type="ECO:0000256" key="1">
    <source>
        <dbReference type="ARBA" id="ARBA00009437"/>
    </source>
</evidence>
<evidence type="ECO:0000256" key="4">
    <source>
        <dbReference type="ARBA" id="ARBA00023163"/>
    </source>
</evidence>
<name>A0ABQ6IW64_9MICO</name>
<evidence type="ECO:0000259" key="5">
    <source>
        <dbReference type="PROSITE" id="PS50931"/>
    </source>
</evidence>
<dbReference type="RefSeq" id="WP_284305081.1">
    <property type="nucleotide sequence ID" value="NZ_BSUO01000001.1"/>
</dbReference>
<dbReference type="PROSITE" id="PS50931">
    <property type="entry name" value="HTH_LYSR"/>
    <property type="match status" value="1"/>
</dbReference>
<organism evidence="6 7">
    <name type="scientific">Mobilicoccus caccae</name>
    <dbReference type="NCBI Taxonomy" id="1859295"/>
    <lineage>
        <taxon>Bacteria</taxon>
        <taxon>Bacillati</taxon>
        <taxon>Actinomycetota</taxon>
        <taxon>Actinomycetes</taxon>
        <taxon>Micrococcales</taxon>
        <taxon>Dermatophilaceae</taxon>
        <taxon>Mobilicoccus</taxon>
    </lineage>
</organism>
<dbReference type="EMBL" id="BSUO01000001">
    <property type="protein sequence ID" value="GMA41533.1"/>
    <property type="molecule type" value="Genomic_DNA"/>
</dbReference>
<protein>
    <submittedName>
        <fullName evidence="6">LysR family transcriptional regulator</fullName>
    </submittedName>
</protein>
<gene>
    <name evidence="6" type="ORF">GCM10025883_35780</name>
</gene>
<comment type="caution">
    <text evidence="6">The sequence shown here is derived from an EMBL/GenBank/DDBJ whole genome shotgun (WGS) entry which is preliminary data.</text>
</comment>
<dbReference type="Gene3D" id="3.40.190.10">
    <property type="entry name" value="Periplasmic binding protein-like II"/>
    <property type="match status" value="2"/>
</dbReference>
<proteinExistence type="inferred from homology"/>
<dbReference type="PANTHER" id="PTHR30346">
    <property type="entry name" value="TRANSCRIPTIONAL DUAL REGULATOR HCAR-RELATED"/>
    <property type="match status" value="1"/>
</dbReference>
<keyword evidence="7" id="KW-1185">Reference proteome</keyword>
<evidence type="ECO:0000256" key="2">
    <source>
        <dbReference type="ARBA" id="ARBA00023015"/>
    </source>
</evidence>
<comment type="similarity">
    <text evidence="1">Belongs to the LysR transcriptional regulatory family.</text>
</comment>
<dbReference type="SUPFAM" id="SSF46785">
    <property type="entry name" value="Winged helix' DNA-binding domain"/>
    <property type="match status" value="1"/>
</dbReference>
<dbReference type="SUPFAM" id="SSF53850">
    <property type="entry name" value="Periplasmic binding protein-like II"/>
    <property type="match status" value="1"/>
</dbReference>
<dbReference type="Pfam" id="PF03466">
    <property type="entry name" value="LysR_substrate"/>
    <property type="match status" value="1"/>
</dbReference>
<dbReference type="InterPro" id="IPR036390">
    <property type="entry name" value="WH_DNA-bd_sf"/>
</dbReference>
<keyword evidence="2" id="KW-0805">Transcription regulation</keyword>
<keyword evidence="3" id="KW-0238">DNA-binding</keyword>
<dbReference type="Proteomes" id="UP001157126">
    <property type="component" value="Unassembled WGS sequence"/>
</dbReference>
<dbReference type="InterPro" id="IPR000847">
    <property type="entry name" value="LysR_HTH_N"/>
</dbReference>
<feature type="domain" description="HTH lysR-type" evidence="5">
    <location>
        <begin position="2"/>
        <end position="59"/>
    </location>
</feature>
<evidence type="ECO:0000313" key="7">
    <source>
        <dbReference type="Proteomes" id="UP001157126"/>
    </source>
</evidence>
<keyword evidence="4" id="KW-0804">Transcription</keyword>
<evidence type="ECO:0000256" key="3">
    <source>
        <dbReference type="ARBA" id="ARBA00023125"/>
    </source>
</evidence>
<evidence type="ECO:0000313" key="6">
    <source>
        <dbReference type="EMBL" id="GMA41533.1"/>
    </source>
</evidence>
<dbReference type="InterPro" id="IPR005119">
    <property type="entry name" value="LysR_subst-bd"/>
</dbReference>
<reference evidence="7" key="1">
    <citation type="journal article" date="2019" name="Int. J. Syst. Evol. Microbiol.">
        <title>The Global Catalogue of Microorganisms (GCM) 10K type strain sequencing project: providing services to taxonomists for standard genome sequencing and annotation.</title>
        <authorList>
            <consortium name="The Broad Institute Genomics Platform"/>
            <consortium name="The Broad Institute Genome Sequencing Center for Infectious Disease"/>
            <person name="Wu L."/>
            <person name="Ma J."/>
        </authorList>
    </citation>
    <scope>NUCLEOTIDE SEQUENCE [LARGE SCALE GENOMIC DNA]</scope>
    <source>
        <strain evidence="7">NBRC 113072</strain>
    </source>
</reference>
<dbReference type="Gene3D" id="1.10.10.10">
    <property type="entry name" value="Winged helix-like DNA-binding domain superfamily/Winged helix DNA-binding domain"/>
    <property type="match status" value="1"/>
</dbReference>
<sequence length="304" mass="33058">MLDPRRLQCLHAVHVHGTVLDAAIELGLTSSAVSQQIGKLEREVGATLLERAGRGVVLTDAALVLVEAAEEISAVTERATARLEDLRGDLRGTLRIASFPSAVGPVVVPVITRLLRQAPDLHVQLHEMFPDRAHDAVVGGHVDVAVVHLWGDALPPSGHGLRSIVIGDDVVDVLVPAGHPLAWVEEVTLDQLVDDIWVLDDLEGFYRNWMIRRMATLGTRPKIDYRVDEIAAQLALVGAGLCNTVMPRLAFGSLPPTISNLPLAGVAPFRRLHALYRESSGKRPVVRRFLDEIESRLPGAHMVD</sequence>